<reference evidence="2" key="1">
    <citation type="submission" date="2009-03" db="EMBL/GenBank/DDBJ databases">
        <title>Complete genome sequence of Edwardsiella ictaluri 93-146.</title>
        <authorList>
            <person name="Williams M.L."/>
            <person name="Gillaspy A.F."/>
            <person name="Dyer D.W."/>
            <person name="Thune R.L."/>
            <person name="Waldbieser G.C."/>
            <person name="Schuster S.C."/>
            <person name="Gipson J."/>
            <person name="Zaitshik J."/>
            <person name="Landry C."/>
            <person name="Lawrence M.L."/>
        </authorList>
    </citation>
    <scope>NUCLEOTIDE SEQUENCE [LARGE SCALE GENOMIC DNA]</scope>
    <source>
        <strain evidence="2">93-146</strain>
    </source>
</reference>
<evidence type="ECO:0000313" key="1">
    <source>
        <dbReference type="EMBL" id="ACR70919.1"/>
    </source>
</evidence>
<proteinExistence type="predicted"/>
<sequence length="39" mass="4708">MCAVKKMFDIAYFVRFMPEKFCDLSTDGDHAHWILFFFV</sequence>
<gene>
    <name evidence="1" type="ordered locus">NT01EI_3794</name>
</gene>
<dbReference type="EMBL" id="CP001600">
    <property type="protein sequence ID" value="ACR70919.1"/>
    <property type="molecule type" value="Genomic_DNA"/>
</dbReference>
<dbReference type="KEGG" id="eic:NT01EI_3794"/>
<name>C5BB77_EDWI9</name>
<reference evidence="1 2" key="2">
    <citation type="journal article" date="2012" name="J. Bacteriol.">
        <title>Genome Sequence of Edwardsiella ictaluri 93-146, a Strain Associated with a Natural Channel Catfish Outbreak of Enteric Septicemia of Catfish.</title>
        <authorList>
            <person name="Williams M.L."/>
            <person name="Gillaspy A.F."/>
            <person name="Dyer D.W."/>
            <person name="Thune R.L."/>
            <person name="Waldbieser G.C."/>
            <person name="Schuster S.C."/>
            <person name="Gipson J."/>
            <person name="Zaitshik J."/>
            <person name="Landry C."/>
            <person name="Banes M.M."/>
            <person name="Lawrence M.L."/>
        </authorList>
    </citation>
    <scope>NUCLEOTIDE SEQUENCE [LARGE SCALE GENOMIC DNA]</scope>
    <source>
        <strain evidence="1 2">93-146</strain>
    </source>
</reference>
<protein>
    <submittedName>
        <fullName evidence="1">Uncharacterized protein</fullName>
    </submittedName>
</protein>
<dbReference type="Proteomes" id="UP000001485">
    <property type="component" value="Chromosome"/>
</dbReference>
<dbReference type="AlphaFoldDB" id="C5BB77"/>
<dbReference type="HOGENOM" id="CLU_3308762_0_0_6"/>
<evidence type="ECO:0000313" key="2">
    <source>
        <dbReference type="Proteomes" id="UP000001485"/>
    </source>
</evidence>
<organism evidence="1 2">
    <name type="scientific">Edwardsiella ictaluri (strain 93-146)</name>
    <dbReference type="NCBI Taxonomy" id="634503"/>
    <lineage>
        <taxon>Bacteria</taxon>
        <taxon>Pseudomonadati</taxon>
        <taxon>Pseudomonadota</taxon>
        <taxon>Gammaproteobacteria</taxon>
        <taxon>Enterobacterales</taxon>
        <taxon>Hafniaceae</taxon>
        <taxon>Edwardsiella</taxon>
    </lineage>
</organism>
<accession>C5BB77</accession>